<evidence type="ECO:0000313" key="3">
    <source>
        <dbReference type="Proteomes" id="UP001235744"/>
    </source>
</evidence>
<feature type="signal peptide" evidence="1">
    <location>
        <begin position="1"/>
        <end position="26"/>
    </location>
</feature>
<gene>
    <name evidence="2" type="ORF">P8A19_16950</name>
</gene>
<accession>A0ABY9IP42</accession>
<dbReference type="EMBL" id="CP120988">
    <property type="protein sequence ID" value="WLQ57036.1"/>
    <property type="molecule type" value="Genomic_DNA"/>
</dbReference>
<dbReference type="Proteomes" id="UP001235744">
    <property type="component" value="Chromosome"/>
</dbReference>
<evidence type="ECO:0000256" key="1">
    <source>
        <dbReference type="SAM" id="SignalP"/>
    </source>
</evidence>
<feature type="chain" id="PRO_5047313618" evidence="1">
    <location>
        <begin position="27"/>
        <end position="305"/>
    </location>
</feature>
<dbReference type="SUPFAM" id="SSF89392">
    <property type="entry name" value="Prokaryotic lipoproteins and lipoprotein localization factors"/>
    <property type="match status" value="1"/>
</dbReference>
<keyword evidence="2" id="KW-0449">Lipoprotein</keyword>
<protein>
    <submittedName>
        <fullName evidence="2">LppX_LprAFG lipoprotein</fullName>
    </submittedName>
</protein>
<evidence type="ECO:0000313" key="2">
    <source>
        <dbReference type="EMBL" id="WLQ57036.1"/>
    </source>
</evidence>
<proteinExistence type="predicted"/>
<sequence length="305" mass="31639">MRTSTVRRVGLAVAVAAALTSVGACGGSEDGSTSKARGKDAGSGVVKTDAIAALLDVQKKTGAASSAKVEGTMTVGSAMSMKQSGALDWSDGVSGSMEITYTGGAMADTMKKSGGNGTMQARYFKDGYAADMGEAMAQQTGGKRWISYSYEDLAALGGASGAAMKDQMQNTTPDQGVKSLLASGDVKEVGKEQVRGVRTTHYSGTVDVAELTAKTSKLDADQLAALKKQLNDAGITTETVDIWVDENDLLVKKSERGQMKTGELNTTMFYSDYGTKVSVQRPPAGETIGFKELFQQQQGATAGAS</sequence>
<keyword evidence="3" id="KW-1185">Reference proteome</keyword>
<keyword evidence="1" id="KW-0732">Signal</keyword>
<dbReference type="RefSeq" id="WP_306071303.1">
    <property type="nucleotide sequence ID" value="NZ_CP120988.1"/>
</dbReference>
<reference evidence="2 3" key="1">
    <citation type="submission" date="2023-03" db="EMBL/GenBank/DDBJ databases">
        <title>Isolation and description of six Streptomyces strains from soil environments, able to metabolize different microbial glucans.</title>
        <authorList>
            <person name="Widen T."/>
            <person name="Larsbrink J."/>
        </authorList>
    </citation>
    <scope>NUCLEOTIDE SEQUENCE [LARGE SCALE GENOMIC DNA]</scope>
    <source>
        <strain evidence="2 3">Alt2</strain>
    </source>
</reference>
<name>A0ABY9IP42_9ACTN</name>
<dbReference type="InterPro" id="IPR029046">
    <property type="entry name" value="LolA/LolB/LppX"/>
</dbReference>
<organism evidence="2 3">
    <name type="scientific">Streptomyces poriferorum</name>
    <dbReference type="NCBI Taxonomy" id="2798799"/>
    <lineage>
        <taxon>Bacteria</taxon>
        <taxon>Bacillati</taxon>
        <taxon>Actinomycetota</taxon>
        <taxon>Actinomycetes</taxon>
        <taxon>Kitasatosporales</taxon>
        <taxon>Streptomycetaceae</taxon>
        <taxon>Streptomyces</taxon>
    </lineage>
</organism>
<dbReference type="PROSITE" id="PS51257">
    <property type="entry name" value="PROKAR_LIPOPROTEIN"/>
    <property type="match status" value="1"/>
</dbReference>
<dbReference type="Gene3D" id="2.50.20.20">
    <property type="match status" value="1"/>
</dbReference>